<dbReference type="Proteomes" id="UP000030300">
    <property type="component" value="Chromosome"/>
</dbReference>
<name>A0A0J9YH37_NOCSI</name>
<dbReference type="AlphaFoldDB" id="A0A0J9YH37"/>
<gene>
    <name evidence="1" type="ORF">KR76_00655</name>
</gene>
<dbReference type="STRING" id="2045.KR76_00655"/>
<organism evidence="1 2">
    <name type="scientific">Nocardioides simplex</name>
    <name type="common">Arthrobacter simplex</name>
    <dbReference type="NCBI Taxonomy" id="2045"/>
    <lineage>
        <taxon>Bacteria</taxon>
        <taxon>Bacillati</taxon>
        <taxon>Actinomycetota</taxon>
        <taxon>Actinomycetes</taxon>
        <taxon>Propionibacteriales</taxon>
        <taxon>Nocardioidaceae</taxon>
        <taxon>Pimelobacter</taxon>
    </lineage>
</organism>
<proteinExistence type="predicted"/>
<evidence type="ECO:0000313" key="2">
    <source>
        <dbReference type="Proteomes" id="UP000030300"/>
    </source>
</evidence>
<dbReference type="KEGG" id="psim:KR76_00655"/>
<sequence length="196" mass="20531">MPGYRAGTLFSAKGEVVALSAMVLVGVLSGGLIAGVPPVTAADGSAAPRLAAATDPCPDLCSFDVRTPMGGASANGNAGGQARGWGDLYFLSAKKVSVFVKVRDICNAAGTGDGLGAYLWLQAEEAGTGFRNFALQYKTPFKDDNGCGNGFYQGNAALTEAYKIARVRFKIVECDYDGAVRCYDSTWSNWKNNPYA</sequence>
<dbReference type="EMBL" id="CP009896">
    <property type="protein sequence ID" value="AIY15655.1"/>
    <property type="molecule type" value="Genomic_DNA"/>
</dbReference>
<keyword evidence="2" id="KW-1185">Reference proteome</keyword>
<accession>A0A0J9YH37</accession>
<dbReference type="eggNOG" id="ENOG50328EU">
    <property type="taxonomic scope" value="Bacteria"/>
</dbReference>
<evidence type="ECO:0000313" key="1">
    <source>
        <dbReference type="EMBL" id="AIY15655.1"/>
    </source>
</evidence>
<reference evidence="1 2" key="1">
    <citation type="journal article" date="2015" name="Genome Announc.">
        <title>Complete Genome Sequence of Steroid-Transforming Nocardioides simplex VKM Ac-2033D.</title>
        <authorList>
            <person name="Shtratnikova V.Y."/>
            <person name="Schelkunov M.I."/>
            <person name="Pekov Y.A."/>
            <person name="Fokina V.V."/>
            <person name="Logacheva M.D."/>
            <person name="Sokolov S.L."/>
            <person name="Bragin E.Y."/>
            <person name="Ashapkin V.V."/>
            <person name="Donova M.V."/>
        </authorList>
    </citation>
    <scope>NUCLEOTIDE SEQUENCE [LARGE SCALE GENOMIC DNA]</scope>
    <source>
        <strain evidence="1 2">VKM Ac-2033D</strain>
    </source>
</reference>
<protein>
    <submittedName>
        <fullName evidence="1">Uncharacterized protein</fullName>
    </submittedName>
</protein>